<feature type="domain" description="BPTI/Kunitz inhibitor" evidence="1">
    <location>
        <begin position="187"/>
        <end position="241"/>
    </location>
</feature>
<dbReference type="PROSITE" id="PS50279">
    <property type="entry name" value="BPTI_KUNITZ_2"/>
    <property type="match status" value="10"/>
</dbReference>
<feature type="domain" description="BPTI/Kunitz inhibitor" evidence="1">
    <location>
        <begin position="329"/>
        <end position="364"/>
    </location>
</feature>
<dbReference type="CDD" id="cd00109">
    <property type="entry name" value="Kunitz-type"/>
    <property type="match status" value="6"/>
</dbReference>
<dbReference type="InterPro" id="IPR028150">
    <property type="entry name" value="Lustrin_cystein"/>
</dbReference>
<dbReference type="Pfam" id="PF14625">
    <property type="entry name" value="Lustrin_cystein"/>
    <property type="match status" value="22"/>
</dbReference>
<reference evidence="2 3" key="2">
    <citation type="submission" date="2018-11" db="EMBL/GenBank/DDBJ databases">
        <authorList>
            <consortium name="Pathogen Informatics"/>
        </authorList>
    </citation>
    <scope>NUCLEOTIDE SEQUENCE [LARGE SCALE GENOMIC DNA]</scope>
    <source>
        <strain evidence="2 3">MHpl1</strain>
    </source>
</reference>
<feature type="domain" description="BPTI/Kunitz inhibitor" evidence="1">
    <location>
        <begin position="411"/>
        <end position="461"/>
    </location>
</feature>
<evidence type="ECO:0000313" key="4">
    <source>
        <dbReference type="WBParaSite" id="HPLM_0001260501-mRNA-1"/>
    </source>
</evidence>
<dbReference type="InterPro" id="IPR020901">
    <property type="entry name" value="Prtase_inh_Kunz-CS"/>
</dbReference>
<feature type="domain" description="BPTI/Kunitz inhibitor" evidence="1">
    <location>
        <begin position="1771"/>
        <end position="1821"/>
    </location>
</feature>
<dbReference type="PRINTS" id="PR00759">
    <property type="entry name" value="BASICPTASE"/>
</dbReference>
<dbReference type="WBParaSite" id="HPLM_0001260501-mRNA-1">
    <property type="protein sequence ID" value="HPLM_0001260501-mRNA-1"/>
    <property type="gene ID" value="HPLM_0001260501"/>
</dbReference>
<dbReference type="Pfam" id="PF01683">
    <property type="entry name" value="EB"/>
    <property type="match status" value="5"/>
</dbReference>
<dbReference type="EMBL" id="UZAF01017915">
    <property type="protein sequence ID" value="VDO46131.1"/>
    <property type="molecule type" value="Genomic_DNA"/>
</dbReference>
<dbReference type="InterPro" id="IPR002223">
    <property type="entry name" value="Kunitz_BPTI"/>
</dbReference>
<feature type="domain" description="BPTI/Kunitz inhibitor" evidence="1">
    <location>
        <begin position="1677"/>
        <end position="1724"/>
    </location>
</feature>
<dbReference type="GO" id="GO:0004867">
    <property type="term" value="F:serine-type endopeptidase inhibitor activity"/>
    <property type="evidence" value="ECO:0007669"/>
    <property type="project" value="InterPro"/>
</dbReference>
<accession>A0A158QPG2</accession>
<dbReference type="InterPro" id="IPR006149">
    <property type="entry name" value="EB_dom"/>
</dbReference>
<dbReference type="SMART" id="SM00181">
    <property type="entry name" value="EGF"/>
    <property type="match status" value="3"/>
</dbReference>
<dbReference type="InterPro" id="IPR000742">
    <property type="entry name" value="EGF"/>
</dbReference>
<organism evidence="4">
    <name type="scientific">Haemonchus placei</name>
    <name type="common">Barber's pole worm</name>
    <dbReference type="NCBI Taxonomy" id="6290"/>
    <lineage>
        <taxon>Eukaryota</taxon>
        <taxon>Metazoa</taxon>
        <taxon>Ecdysozoa</taxon>
        <taxon>Nematoda</taxon>
        <taxon>Chromadorea</taxon>
        <taxon>Rhabditida</taxon>
        <taxon>Rhabditina</taxon>
        <taxon>Rhabditomorpha</taxon>
        <taxon>Strongyloidea</taxon>
        <taxon>Trichostrongylidae</taxon>
        <taxon>Haemonchus</taxon>
    </lineage>
</organism>
<name>A0A158QPG2_HAEPC</name>
<gene>
    <name evidence="2" type="ORF">HPLM_LOCUS12597</name>
</gene>
<dbReference type="OrthoDB" id="4473401at2759"/>
<evidence type="ECO:0000259" key="1">
    <source>
        <dbReference type="PROSITE" id="PS50279"/>
    </source>
</evidence>
<dbReference type="Pfam" id="PF00014">
    <property type="entry name" value="Kunitz_BPTI"/>
    <property type="match status" value="10"/>
</dbReference>
<protein>
    <submittedName>
        <fullName evidence="4">Kunitz/Bovine pancreatic trypsin inhibitor domain protein</fullName>
    </submittedName>
</protein>
<feature type="domain" description="BPTI/Kunitz inhibitor" evidence="1">
    <location>
        <begin position="622"/>
        <end position="674"/>
    </location>
</feature>
<dbReference type="PROSITE" id="PS00280">
    <property type="entry name" value="BPTI_KUNITZ_1"/>
    <property type="match status" value="6"/>
</dbReference>
<dbReference type="CDD" id="cd22593">
    <property type="entry name" value="Kunitz_conkunitzin"/>
    <property type="match status" value="2"/>
</dbReference>
<dbReference type="PANTHER" id="PTHR46339">
    <property type="entry name" value="PROTEIN CBG15282-RELATED"/>
    <property type="match status" value="1"/>
</dbReference>
<keyword evidence="3" id="KW-1185">Reference proteome</keyword>
<dbReference type="InterPro" id="IPR053014">
    <property type="entry name" value="Cuticle_assoc_divergent"/>
</dbReference>
<dbReference type="Gene3D" id="4.10.410.10">
    <property type="entry name" value="Pancreatic trypsin inhibitor Kunitz domain"/>
    <property type="match status" value="10"/>
</dbReference>
<proteinExistence type="predicted"/>
<feature type="domain" description="BPTI/Kunitz inhibitor" evidence="1">
    <location>
        <begin position="515"/>
        <end position="567"/>
    </location>
</feature>
<dbReference type="InterPro" id="IPR006150">
    <property type="entry name" value="Cys_repeat_1"/>
</dbReference>
<dbReference type="OMA" id="THECPTG"/>
<dbReference type="InterPro" id="IPR036880">
    <property type="entry name" value="Kunitz_BPTI_sf"/>
</dbReference>
<dbReference type="Proteomes" id="UP000268014">
    <property type="component" value="Unassembled WGS sequence"/>
</dbReference>
<dbReference type="SMART" id="SM00131">
    <property type="entry name" value="KU"/>
    <property type="match status" value="10"/>
</dbReference>
<sequence>MYCSGGVCTCLSTYIMRENYCYEKVNPNQPGCTYDIQCEAVWPGAKCRMDSSIGTCRCPEETHIARETRDGWVCISLRDRSSGAVSPLYFVCPLPEGAGFKIALNDPNPAAGSLPVGCSVGSSASVEPVVGLHGGGACIWPSTGEFIGDVYDCIHTSPHITLAEQFPLSQYAPTANGVCCPSRALACIQPQVTGPNPTEPRWWYNSVTGTCQQFMWDPHASEAQYHSANNFRTIQHCESYCRDTCSRGSPQYSGEAAVNVERPVTSCASATSCGNDFQCTSVGSQHLCCPTPGTSSVCSSRGGRPHDITVRSSIFHAGFLVTTGRETIRFYYDTTTGRCQDFVYHGAGGNFNNFLSRHECELYCARLQCERGSPLRIGEESQRCQANNQCPLSHECRVDQGVCCPRKQTICAQPLRVGDCTENVKRYWYNAKARQCQMFEYTGCQGNDNNFETVLDCQNFCKNAIPEPKCIQGQAYRNQFGDFTTCSPGVGCPSNHECYFDGEQWGCCPTKAFTCSLNADSGVQCGAGSTFRYFYNAQTQNCETFQYNGCDGNSNNFANREQCEQHCSVGGCPYGGTPLRDHSGMLTVCSSQENCPNSYECSPVIVGTGSINRCCPTRAYMCGLPPQQGTQCGANFVTRYYFNIVTSKCTQFQFGGCDGNYNNFLTTQQCHNFCYSSSCPGTVQLNLFSQHAQPEMLPMSIRTPRCPSNAMRRLVTVVQTDTPALSTLLSMVMFAAEHLTKASVCPEEEKVFISTADMSPRECIVNVEASCPANYLCRFNMQRNKYYCCTSIAGRTCPTGKFLYKDPYTSIPTRCTVGRSDQCPEGYSCQSYLPNASQGFCCTSNAVCPDDAEFFVDEQSQLPRACTMGTFVSCPRGYSCRSHTSTVEGFCCRTESTVPTYTTDGCPPGNFVFINSDGETATCDPFNPENAPCPGGSTCQWSTANQRYQCCGSNPAPQSVRVNDGCPNAQIAYRDKRTKVRVCTAGSSTCPPGYFCQFSSLNRQFQCCGVSGGCPNDSVAFVGSFGEPEKCVVGQSKCPIGFACQRSVGGHHICCATNELQCVAEEISIDGKCFPRSAPGQECQHSEQCTGGSVCHDGSCLCPASTQPMGGFCQTETKCAPEQIKSGNVCYNRVELGKPCVVSEQCPDRSTCADGICECNANMVNLNGKCTSASARSKIVQSKAGASKCSNTDSKALFSAETGRVVFCSPKAKQCPHGYSCQINSKRTQYICCSIPDIPSLACPSGRVPYLINGLPQRCTKQRCPKGYECTYKNHDYLCCSTAGRISGKQQRMSTTTGPNTLGTTGAQEVCPRGNPLIYPSTRLPVVCTPGKKSCPIGFACQQSRSSEQFFCCPSRYRMSAFPGTRPCGGFLVLVTRLIGGQLEERCEIDPGQPGCVYNEQCSAVWPDAFCDTSAGVGTCRCGENKVERTTRDGHVCLDMLDGNQNILAITCPLPEGAGYTSALSDSHHPRQSNSAGPVLCNTESMVTQQNGDELGDGSTACLFPSTQSYIADLYDCVAFVSSVDLTSSGYSDKANGICCPNRAFTCIQPTATGPNPTEPRWWYNAITGMCQQFLWDPTAVGPGEHSPNNFKTIEHCESYCRDGCTRGAPEYESRLSFHEETPITGCSQSTTCSNNFECKSVGSSQWCCPSVASVCGPIGGRPLDTSIYSRGSVYHSGVEKQGTAPSTRFFYDPATGKCSPFTYLGAAGNYNNFLSRIDCELYCARLQCDRGNPLRIGDVTQSCQSNSDCPSSHECRVDQSVCCPRMQTICTQPLRVGNCDRSVRRYWYSAATRECQSFEYTGCQGNDNNFETLVDCQTFCRNAAPEPRCLQGQAYKDTSGKFVTCSTNRAASSCPINYECYHDGNMYGCCPAKAFTCSLSSNPGKTCGPGVSFKFYYNAQTQECESFEYLGCDGNSNNFATRQECEAYCGVGGCANGGVPLRDSSGAIQTCSERTGGCPSTHECYAVSLGPDSVSHRCCPTKSYICALPPQQGSSLCSGGVYSVTRYYFNIVTKKCSPFAFNGCDGNPNNFASLNQCNNFCTASACKAGDVVYLNPNSQTPISCNDEIQNNCPKNFQCVFDSLTDSNVCCGATDMGVCPDGEKASHHCPPGRAPYKDQMSLQAMRCTMNAHVSTCPDGFECQSDVRDALQGYCCSVSDICPHKEEYYVDEASAMPRSCSVGHFVTCPSGFTCMTQSESVNGYCCRGQTHLGVSDGCPPGEVVFMDKNEIAKCDPFNPSNHGCPNGFTCQWSIRTQRYQCCGANPVPPSLESDGCPSKQVAYLDVATSKPQVAFIGISGEHQRCSMSGGQSCPDGYICVKGKRNEEICCAGGEVCEASHVSVDGRCLPRQLIGSPCEHSSQCLGDSYCRNLSCQCPEGTAEEKQRCVTIKKECDANQVLHDNECLPMVSLGRACVIDIQCRGAGECIAGVCDCPSGMIRKGDRCERVPVIVKTVRNPTSFRPTIDGSTNQNELNIRPTTASGLCPPPRLPYRVNDIPIQCASGQICPKSFTCTYSRSVQNYFCCSNINQTKNDKSRNVCALGEPLLYPTTGQAIQCSRTRRCPPGFACKRNPTGDLFYCCTVPKPLAMDQYISRVSVSTSLVLRPSSPFFR</sequence>
<feature type="domain" description="BPTI/Kunitz inhibitor" evidence="1">
    <location>
        <begin position="1878"/>
        <end position="1930"/>
    </location>
</feature>
<reference evidence="4" key="1">
    <citation type="submission" date="2016-04" db="UniProtKB">
        <authorList>
            <consortium name="WormBaseParasite"/>
        </authorList>
    </citation>
    <scope>IDENTIFICATION</scope>
</reference>
<feature type="domain" description="BPTI/Kunitz inhibitor" evidence="1">
    <location>
        <begin position="1547"/>
        <end position="1601"/>
    </location>
</feature>
<dbReference type="PANTHER" id="PTHR46339:SF3">
    <property type="entry name" value="PROTEIN CBG06944"/>
    <property type="match status" value="1"/>
</dbReference>
<dbReference type="SUPFAM" id="SSF57362">
    <property type="entry name" value="BPTI-like"/>
    <property type="match status" value="10"/>
</dbReference>
<feature type="domain" description="BPTI/Kunitz inhibitor" evidence="1">
    <location>
        <begin position="1987"/>
        <end position="2042"/>
    </location>
</feature>
<evidence type="ECO:0000313" key="3">
    <source>
        <dbReference type="Proteomes" id="UP000268014"/>
    </source>
</evidence>
<evidence type="ECO:0000313" key="2">
    <source>
        <dbReference type="EMBL" id="VDO46131.1"/>
    </source>
</evidence>
<dbReference type="SMART" id="SM00289">
    <property type="entry name" value="WR1"/>
    <property type="match status" value="28"/>
</dbReference>